<dbReference type="EMBL" id="CP001684">
    <property type="protein sequence ID" value="ACV22407.1"/>
    <property type="molecule type" value="Genomic_DNA"/>
</dbReference>
<reference evidence="2 3" key="1">
    <citation type="journal article" date="2009" name="Stand. Genomic Sci.">
        <title>Complete genome sequence of Slackia heliotrinireducens type strain (RHS 1).</title>
        <authorList>
            <person name="Pukall R."/>
            <person name="Lapidus A."/>
            <person name="Nolan M."/>
            <person name="Copeland A."/>
            <person name="Glavina Del Rio T."/>
            <person name="Lucas S."/>
            <person name="Chen F."/>
            <person name="Tice H."/>
            <person name="Cheng J.F."/>
            <person name="Chertkov O."/>
            <person name="Bruce D."/>
            <person name="Goodwin L."/>
            <person name="Kuske C."/>
            <person name="Brettin T."/>
            <person name="Detter J.C."/>
            <person name="Han C."/>
            <person name="Pitluck S."/>
            <person name="Pati A."/>
            <person name="Mavrommatis K."/>
            <person name="Ivanova N."/>
            <person name="Ovchinnikova G."/>
            <person name="Chen A."/>
            <person name="Palaniappan K."/>
            <person name="Schneider S."/>
            <person name="Rohde M."/>
            <person name="Chain P."/>
            <person name="D'haeseleer P."/>
            <person name="Goker M."/>
            <person name="Bristow J."/>
            <person name="Eisen J.A."/>
            <person name="Markowitz V."/>
            <person name="Kyrpides N.C."/>
            <person name="Klenk H.P."/>
            <person name="Hugenholtz P."/>
        </authorList>
    </citation>
    <scope>NUCLEOTIDE SEQUENCE [LARGE SCALE GENOMIC DNA]</scope>
    <source>
        <strain evidence="3">ATCC 29202 / DSM 20476 / NCTC 11029 / RHS 1</strain>
    </source>
</reference>
<dbReference type="Pfam" id="PF17863">
    <property type="entry name" value="AAA_lid_2"/>
    <property type="match status" value="1"/>
</dbReference>
<dbReference type="PANTHER" id="PTHR35023">
    <property type="entry name" value="CHELATASE-RELATED"/>
    <property type="match status" value="1"/>
</dbReference>
<dbReference type="GO" id="GO:0016887">
    <property type="term" value="F:ATP hydrolysis activity"/>
    <property type="evidence" value="ECO:0007669"/>
    <property type="project" value="InterPro"/>
</dbReference>
<dbReference type="Proteomes" id="UP000002026">
    <property type="component" value="Chromosome"/>
</dbReference>
<proteinExistence type="predicted"/>
<dbReference type="Pfam" id="PF07728">
    <property type="entry name" value="AAA_5"/>
    <property type="match status" value="1"/>
</dbReference>
<dbReference type="Gene3D" id="3.40.50.300">
    <property type="entry name" value="P-loop containing nucleotide triphosphate hydrolases"/>
    <property type="match status" value="1"/>
</dbReference>
<keyword evidence="3" id="KW-1185">Reference proteome</keyword>
<gene>
    <name evidence="2" type="ordered locus">Shel_13860</name>
</gene>
<dbReference type="InterPro" id="IPR003593">
    <property type="entry name" value="AAA+_ATPase"/>
</dbReference>
<dbReference type="STRING" id="471855.Shel_13860"/>
<dbReference type="SMART" id="SM00382">
    <property type="entry name" value="AAA"/>
    <property type="match status" value="1"/>
</dbReference>
<dbReference type="InterPro" id="IPR011704">
    <property type="entry name" value="ATPase_dyneun-rel_AAA"/>
</dbReference>
<dbReference type="eggNOG" id="COG1239">
    <property type="taxonomic scope" value="Bacteria"/>
</dbReference>
<dbReference type="InterPro" id="IPR027417">
    <property type="entry name" value="P-loop_NTPase"/>
</dbReference>
<evidence type="ECO:0000259" key="1">
    <source>
        <dbReference type="SMART" id="SM00382"/>
    </source>
</evidence>
<protein>
    <submittedName>
        <fullName evidence="2">Protoporphyrin IX magnesium-chelatase</fullName>
    </submittedName>
</protein>
<dbReference type="InterPro" id="IPR052989">
    <property type="entry name" value="Mg-chelatase_DI-like"/>
</dbReference>
<name>C7N672_SLAHD</name>
<evidence type="ECO:0000313" key="3">
    <source>
        <dbReference type="Proteomes" id="UP000002026"/>
    </source>
</evidence>
<dbReference type="CDD" id="cd00009">
    <property type="entry name" value="AAA"/>
    <property type="match status" value="1"/>
</dbReference>
<accession>C7N672</accession>
<organism evidence="2 3">
    <name type="scientific">Slackia heliotrinireducens (strain ATCC 29202 / DSM 20476 / NCTC 11029 / RHS 1)</name>
    <name type="common">Peptococcus heliotrinreducens</name>
    <dbReference type="NCBI Taxonomy" id="471855"/>
    <lineage>
        <taxon>Bacteria</taxon>
        <taxon>Bacillati</taxon>
        <taxon>Actinomycetota</taxon>
        <taxon>Coriobacteriia</taxon>
        <taxon>Eggerthellales</taxon>
        <taxon>Eggerthellaceae</taxon>
        <taxon>Slackia</taxon>
    </lineage>
</organism>
<dbReference type="KEGG" id="shi:Shel_13860"/>
<feature type="domain" description="AAA+ ATPase" evidence="1">
    <location>
        <begin position="41"/>
        <end position="185"/>
    </location>
</feature>
<evidence type="ECO:0000313" key="2">
    <source>
        <dbReference type="EMBL" id="ACV22407.1"/>
    </source>
</evidence>
<dbReference type="AlphaFoldDB" id="C7N672"/>
<dbReference type="GO" id="GO:0005524">
    <property type="term" value="F:ATP binding"/>
    <property type="evidence" value="ECO:0007669"/>
    <property type="project" value="InterPro"/>
</dbReference>
<dbReference type="PANTHER" id="PTHR35023:SF1">
    <property type="entry name" value="MG-PROTOPORPHYRIN IX CHELATASE"/>
    <property type="match status" value="1"/>
</dbReference>
<dbReference type="HOGENOM" id="CLU_016684_0_1_11"/>
<dbReference type="Gene3D" id="1.10.8.80">
    <property type="entry name" value="Magnesium chelatase subunit I, C-Terminal domain"/>
    <property type="match status" value="1"/>
</dbReference>
<dbReference type="InterPro" id="IPR041628">
    <property type="entry name" value="ChlI/MoxR_AAA_lid"/>
</dbReference>
<sequence length="351" mass="38271">MTHTYGGHAMPASTQRNYPFSAIVGQEDMKLALSLISVQPAIGGVLIYGERGTAKTTAVRALPALLGGETRVIELPLNASEDRVVGTLQLGTLMKSGEREFVPGLMAEANGHILYVDEINLLEDSIVDLLLDAAATGVCRVEREGMSLRYPAKFVLIGTMNPEEGTLRPQLLDRFGLSVKVSGSLNKEERLTLIRRHTAFENDPEAFVREWQEQENLLAQRIQKAAKLYADVFVPDDIIEFATGLCVEFEVDGYRGDITMMRTARAAAALEGRTEVTEEDVLLAARFVLPHRLKKLPFEDMGMTDKMLEKAATALHKEPEPEQVAVAGPVALVVEADEPADDGGADVAKKG</sequence>
<dbReference type="SUPFAM" id="SSF52540">
    <property type="entry name" value="P-loop containing nucleoside triphosphate hydrolases"/>
    <property type="match status" value="1"/>
</dbReference>